<gene>
    <name evidence="6" type="primary">rps4</name>
    <name evidence="9" type="ORF">GCM10007108_08180</name>
</gene>
<dbReference type="NCBIfam" id="NF003139">
    <property type="entry name" value="PRK04051.1"/>
    <property type="match status" value="1"/>
</dbReference>
<dbReference type="InterPro" id="IPR005710">
    <property type="entry name" value="Ribosomal_uS4_euk/arc"/>
</dbReference>
<evidence type="ECO:0000256" key="1">
    <source>
        <dbReference type="ARBA" id="ARBA00007465"/>
    </source>
</evidence>
<dbReference type="InterPro" id="IPR001912">
    <property type="entry name" value="Ribosomal_uS4_N"/>
</dbReference>
<dbReference type="SMART" id="SM01390">
    <property type="entry name" value="Ribosomal_S4"/>
    <property type="match status" value="1"/>
</dbReference>
<evidence type="ECO:0000313" key="9">
    <source>
        <dbReference type="EMBL" id="GGM72360.1"/>
    </source>
</evidence>
<reference evidence="9" key="2">
    <citation type="submission" date="2022-09" db="EMBL/GenBank/DDBJ databases">
        <authorList>
            <person name="Sun Q."/>
            <person name="Ohkuma M."/>
        </authorList>
    </citation>
    <scope>NUCLEOTIDE SEQUENCE</scope>
    <source>
        <strain evidence="9">JCM 13583</strain>
    </source>
</reference>
<comment type="function">
    <text evidence="6">One of the primary rRNA binding proteins, it binds directly to 16S rRNA where it nucleates assembly of the body of the 30S subunit.</text>
</comment>
<dbReference type="SMART" id="SM00363">
    <property type="entry name" value="S4"/>
    <property type="match status" value="1"/>
</dbReference>
<dbReference type="Gene3D" id="3.10.290.10">
    <property type="entry name" value="RNA-binding S4 domain"/>
    <property type="match status" value="1"/>
</dbReference>
<keyword evidence="3 6" id="KW-0694">RNA-binding</keyword>
<comment type="subunit">
    <text evidence="6">Part of the 30S ribosomal subunit. Contacts protein S5. The interaction surface between S4 and S5 is involved in control of translational fidelity.</text>
</comment>
<dbReference type="InterPro" id="IPR036986">
    <property type="entry name" value="S4_RNA-bd_sf"/>
</dbReference>
<comment type="function">
    <text evidence="6">With S5 and S12 plays an important role in translational accuracy.</text>
</comment>
<comment type="similarity">
    <text evidence="1 6">Belongs to the universal ribosomal protein uS4 family.</text>
</comment>
<dbReference type="PANTHER" id="PTHR11831">
    <property type="entry name" value="30S 40S RIBOSOMAL PROTEIN"/>
    <property type="match status" value="1"/>
</dbReference>
<dbReference type="RefSeq" id="WP_188680541.1">
    <property type="nucleotide sequence ID" value="NZ_BMNY01000001.1"/>
</dbReference>
<keyword evidence="4 6" id="KW-0689">Ribosomal protein</keyword>
<evidence type="ECO:0000256" key="5">
    <source>
        <dbReference type="ARBA" id="ARBA00023274"/>
    </source>
</evidence>
<evidence type="ECO:0000256" key="4">
    <source>
        <dbReference type="ARBA" id="ARBA00022980"/>
    </source>
</evidence>
<dbReference type="GO" id="GO:0006412">
    <property type="term" value="P:translation"/>
    <property type="evidence" value="ECO:0007669"/>
    <property type="project" value="UniProtKB-UniRule"/>
</dbReference>
<evidence type="ECO:0000259" key="8">
    <source>
        <dbReference type="SMART" id="SM01390"/>
    </source>
</evidence>
<dbReference type="InterPro" id="IPR002942">
    <property type="entry name" value="S4_RNA-bd"/>
</dbReference>
<dbReference type="SUPFAM" id="SSF55174">
    <property type="entry name" value="Alpha-L RNA-binding motif"/>
    <property type="match status" value="1"/>
</dbReference>
<dbReference type="InterPro" id="IPR022802">
    <property type="entry name" value="Ribosomal_uS4_arc"/>
</dbReference>
<evidence type="ECO:0000256" key="2">
    <source>
        <dbReference type="ARBA" id="ARBA00022730"/>
    </source>
</evidence>
<dbReference type="GO" id="GO:0015935">
    <property type="term" value="C:small ribosomal subunit"/>
    <property type="evidence" value="ECO:0007669"/>
    <property type="project" value="InterPro"/>
</dbReference>
<keyword evidence="10" id="KW-1185">Reference proteome</keyword>
<dbReference type="HAMAP" id="MF_01306_A">
    <property type="entry name" value="Ribosomal_uS4_A"/>
    <property type="match status" value="1"/>
</dbReference>
<dbReference type="GO" id="GO:0042274">
    <property type="term" value="P:ribosomal small subunit biogenesis"/>
    <property type="evidence" value="ECO:0007669"/>
    <property type="project" value="TreeGrafter"/>
</dbReference>
<dbReference type="Pfam" id="PF01479">
    <property type="entry name" value="S4"/>
    <property type="match status" value="1"/>
</dbReference>
<dbReference type="Pfam" id="PF00163">
    <property type="entry name" value="Ribosomal_S4"/>
    <property type="match status" value="1"/>
</dbReference>
<evidence type="ECO:0000259" key="7">
    <source>
        <dbReference type="SMART" id="SM00363"/>
    </source>
</evidence>
<name>A0AA37BRU6_9ARCH</name>
<organism evidence="9 10">
    <name type="scientific">Thermogymnomonas acidicola</name>
    <dbReference type="NCBI Taxonomy" id="399579"/>
    <lineage>
        <taxon>Archaea</taxon>
        <taxon>Methanobacteriati</taxon>
        <taxon>Thermoplasmatota</taxon>
        <taxon>Thermoplasmata</taxon>
        <taxon>Thermoplasmatales</taxon>
        <taxon>Thermogymnomonas</taxon>
    </lineage>
</organism>
<protein>
    <recommendedName>
        <fullName evidence="6">Small ribosomal subunit protein uS4</fullName>
    </recommendedName>
</protein>
<dbReference type="PROSITE" id="PS50889">
    <property type="entry name" value="S4"/>
    <property type="match status" value="1"/>
</dbReference>
<dbReference type="NCBIfam" id="TIGR01018">
    <property type="entry name" value="uS4_arch"/>
    <property type="match status" value="1"/>
</dbReference>
<dbReference type="Proteomes" id="UP000632195">
    <property type="component" value="Unassembled WGS sequence"/>
</dbReference>
<reference evidence="9" key="1">
    <citation type="journal article" date="2014" name="Int. J. Syst. Evol. Microbiol.">
        <title>Complete genome sequence of Corynebacterium casei LMG S-19264T (=DSM 44701T), isolated from a smear-ripened cheese.</title>
        <authorList>
            <consortium name="US DOE Joint Genome Institute (JGI-PGF)"/>
            <person name="Walter F."/>
            <person name="Albersmeier A."/>
            <person name="Kalinowski J."/>
            <person name="Ruckert C."/>
        </authorList>
    </citation>
    <scope>NUCLEOTIDE SEQUENCE</scope>
    <source>
        <strain evidence="9">JCM 13583</strain>
    </source>
</reference>
<dbReference type="EMBL" id="BMNY01000001">
    <property type="protein sequence ID" value="GGM72360.1"/>
    <property type="molecule type" value="Genomic_DNA"/>
</dbReference>
<feature type="domain" description="RNA-binding S4" evidence="7">
    <location>
        <begin position="106"/>
        <end position="168"/>
    </location>
</feature>
<comment type="caution">
    <text evidence="9">The sequence shown here is derived from an EMBL/GenBank/DDBJ whole genome shotgun (WGS) entry which is preliminary data.</text>
</comment>
<keyword evidence="2 6" id="KW-0699">rRNA-binding</keyword>
<evidence type="ECO:0000256" key="3">
    <source>
        <dbReference type="ARBA" id="ARBA00022884"/>
    </source>
</evidence>
<dbReference type="GO" id="GO:0019843">
    <property type="term" value="F:rRNA binding"/>
    <property type="evidence" value="ECO:0007669"/>
    <property type="project" value="UniProtKB-UniRule"/>
</dbReference>
<proteinExistence type="inferred from homology"/>
<dbReference type="GO" id="GO:0003735">
    <property type="term" value="F:structural constituent of ribosome"/>
    <property type="evidence" value="ECO:0007669"/>
    <property type="project" value="InterPro"/>
</dbReference>
<dbReference type="InterPro" id="IPR022801">
    <property type="entry name" value="Ribosomal_uS4"/>
</dbReference>
<accession>A0AA37BRU6</accession>
<dbReference type="AlphaFoldDB" id="A0AA37BRU6"/>
<sequence length="188" mass="21870">MGDPKFPRKKYSTPRHPWEKERIEEERGLLIKYGLKNKKELWRAQSLLENFRSQARDLQARLRRDDPYARKQFEALVGRLNRYSILGPDATLDDVLSLGIEDILQRRLQSLVLRKNLARTPKQARQLITHGHISLNGRRVTIPGVLVEGSVEDTITYYEFSPLSDELHKLRQEIAGEAKEEKQEGEAQ</sequence>
<feature type="domain" description="Small ribosomal subunit protein uS4 N-terminal" evidence="8">
    <location>
        <begin position="5"/>
        <end position="105"/>
    </location>
</feature>
<evidence type="ECO:0000256" key="6">
    <source>
        <dbReference type="HAMAP-Rule" id="MF_01306"/>
    </source>
</evidence>
<dbReference type="PANTHER" id="PTHR11831:SF5">
    <property type="entry name" value="40S RIBOSOMAL PROTEIN S9"/>
    <property type="match status" value="1"/>
</dbReference>
<dbReference type="CDD" id="cd00165">
    <property type="entry name" value="S4"/>
    <property type="match status" value="1"/>
</dbReference>
<keyword evidence="5 6" id="KW-0687">Ribonucleoprotein</keyword>
<evidence type="ECO:0000313" key="10">
    <source>
        <dbReference type="Proteomes" id="UP000632195"/>
    </source>
</evidence>